<reference evidence="1 2" key="1">
    <citation type="journal article" date="2015" name="Int. J. Syst. Evol. Microbiol.">
        <title>Youhaiella tibetensis gen. nov., sp. nov., isolated from subsurface sediment.</title>
        <authorList>
            <person name="Wang Y.X."/>
            <person name="Huang F.Q."/>
            <person name="Nogi Y."/>
            <person name="Pang S.J."/>
            <person name="Wang P.K."/>
            <person name="Lv J."/>
        </authorList>
    </citation>
    <scope>NUCLEOTIDE SEQUENCE [LARGE SCALE GENOMIC DNA]</scope>
    <source>
        <strain evidence="2">fig4</strain>
    </source>
</reference>
<protein>
    <submittedName>
        <fullName evidence="1">Uncharacterized protein</fullName>
    </submittedName>
</protein>
<proteinExistence type="predicted"/>
<evidence type="ECO:0000313" key="2">
    <source>
        <dbReference type="Proteomes" id="UP000321062"/>
    </source>
</evidence>
<evidence type="ECO:0000313" key="1">
    <source>
        <dbReference type="EMBL" id="QEE19167.1"/>
    </source>
</evidence>
<name>A0A5B9DJA0_9HYPH</name>
<gene>
    <name evidence="1" type="ORF">FNA67_02810</name>
</gene>
<keyword evidence="2" id="KW-1185">Reference proteome</keyword>
<dbReference type="KEGG" id="yti:FNA67_02810"/>
<sequence length="336" mass="38263">MTTYSSTKFSMREEIERRDEKVAALRAADSYNQDLADLLEALRVGQSEPLKNVGFPDAEAFLLELAEFALVEPHEIGHSILSVGTVIQNLNVTFGKLSPSGLATARWVLRDIERGLCPRPYSREGRIFWHKNQILMYSQFGYYAEDAYSGKLFSNRLDDNLTLNLRRYFLSQALHAAPRDVLRKIEPAIKELERAVREHMPAEQLAGIIVSPEDEAEVPIAARRWVMRTKEERRGKGFLSASAFIRQEWSDALATGRLTEDIIDLHDPELIGAYKKWIGEHPVDRVKDLLPGMSPLERRVRSIGPDTPWDEIVKIAQAVVKHDHRRRSGKPSPKTK</sequence>
<dbReference type="RefSeq" id="WP_147654983.1">
    <property type="nucleotide sequence ID" value="NZ_BMFM01000001.1"/>
</dbReference>
<organism evidence="1 2">
    <name type="scientific">Paradevosia tibetensis</name>
    <dbReference type="NCBI Taxonomy" id="1447062"/>
    <lineage>
        <taxon>Bacteria</taxon>
        <taxon>Pseudomonadati</taxon>
        <taxon>Pseudomonadota</taxon>
        <taxon>Alphaproteobacteria</taxon>
        <taxon>Hyphomicrobiales</taxon>
        <taxon>Devosiaceae</taxon>
        <taxon>Paradevosia</taxon>
    </lineage>
</organism>
<dbReference type="AlphaFoldDB" id="A0A5B9DJA0"/>
<dbReference type="EMBL" id="CP041690">
    <property type="protein sequence ID" value="QEE19167.1"/>
    <property type="molecule type" value="Genomic_DNA"/>
</dbReference>
<accession>A0A5B9DJA0</accession>
<dbReference type="Proteomes" id="UP000321062">
    <property type="component" value="Chromosome"/>
</dbReference>